<dbReference type="AlphaFoldDB" id="A0A645JR79"/>
<protein>
    <submittedName>
        <fullName evidence="1">Uncharacterized protein</fullName>
    </submittedName>
</protein>
<name>A0A645JR79_9ZZZZ</name>
<proteinExistence type="predicted"/>
<gene>
    <name evidence="1" type="ORF">SDC9_212978</name>
</gene>
<reference evidence="1" key="1">
    <citation type="submission" date="2019-08" db="EMBL/GenBank/DDBJ databases">
        <authorList>
            <person name="Kucharzyk K."/>
            <person name="Murdoch R.W."/>
            <person name="Higgins S."/>
            <person name="Loffler F."/>
        </authorList>
    </citation>
    <scope>NUCLEOTIDE SEQUENCE</scope>
</reference>
<comment type="caution">
    <text evidence="1">The sequence shown here is derived from an EMBL/GenBank/DDBJ whole genome shotgun (WGS) entry which is preliminary data.</text>
</comment>
<accession>A0A645JR79</accession>
<sequence length="141" mass="14975">MEGVGRVPAPHDDQPGVREGVVLVAVGNGAEGHPRTEGGALVAWHRPGVGPAAEHAEKAGEQALDLVRFVQHAIRGAGVGLVEDRRRPVLLLDLHHLLGDKIERLVPRYPLELALTPLADAQHRVKQALRRIKPAAVGAAA</sequence>
<evidence type="ECO:0000313" key="1">
    <source>
        <dbReference type="EMBL" id="MPN65199.1"/>
    </source>
</evidence>
<organism evidence="1">
    <name type="scientific">bioreactor metagenome</name>
    <dbReference type="NCBI Taxonomy" id="1076179"/>
    <lineage>
        <taxon>unclassified sequences</taxon>
        <taxon>metagenomes</taxon>
        <taxon>ecological metagenomes</taxon>
    </lineage>
</organism>
<dbReference type="EMBL" id="VSSQ01147198">
    <property type="protein sequence ID" value="MPN65199.1"/>
    <property type="molecule type" value="Genomic_DNA"/>
</dbReference>